<dbReference type="PROSITE" id="PS50966">
    <property type="entry name" value="ZF_SWIM"/>
    <property type="match status" value="1"/>
</dbReference>
<protein>
    <recommendedName>
        <fullName evidence="2">SWIM-type domain-containing protein</fullName>
    </recommendedName>
</protein>
<evidence type="ECO:0000256" key="1">
    <source>
        <dbReference type="PROSITE-ProRule" id="PRU00325"/>
    </source>
</evidence>
<reference evidence="3" key="1">
    <citation type="submission" date="2020-08" db="EMBL/GenBank/DDBJ databases">
        <title>Genome public.</title>
        <authorList>
            <person name="Liu C."/>
            <person name="Sun Q."/>
        </authorList>
    </citation>
    <scope>NUCLEOTIDE SEQUENCE</scope>
    <source>
        <strain evidence="3">BX15</strain>
    </source>
</reference>
<dbReference type="Proteomes" id="UP000620327">
    <property type="component" value="Unassembled WGS sequence"/>
</dbReference>
<accession>A0A923MIS5</accession>
<keyword evidence="1" id="KW-0479">Metal-binding</keyword>
<evidence type="ECO:0000313" key="4">
    <source>
        <dbReference type="Proteomes" id="UP000620327"/>
    </source>
</evidence>
<dbReference type="InterPro" id="IPR007527">
    <property type="entry name" value="Znf_SWIM"/>
</dbReference>
<comment type="caution">
    <text evidence="3">The sequence shown here is derived from an EMBL/GenBank/DDBJ whole genome shotgun (WGS) entry which is preliminary data.</text>
</comment>
<evidence type="ECO:0000259" key="2">
    <source>
        <dbReference type="PROSITE" id="PS50966"/>
    </source>
</evidence>
<proteinExistence type="predicted"/>
<organism evidence="3 4">
    <name type="scientific">Dysosmobacter segnis</name>
    <dbReference type="NCBI Taxonomy" id="2763042"/>
    <lineage>
        <taxon>Bacteria</taxon>
        <taxon>Bacillati</taxon>
        <taxon>Bacillota</taxon>
        <taxon>Clostridia</taxon>
        <taxon>Eubacteriales</taxon>
        <taxon>Oscillospiraceae</taxon>
        <taxon>Dysosmobacter</taxon>
    </lineage>
</organism>
<keyword evidence="1" id="KW-0862">Zinc</keyword>
<dbReference type="AlphaFoldDB" id="A0A923MIS5"/>
<sequence length="271" mass="31242">MKFKIVFSAAEKESRHEAAARFVISRKPKPTRSLVLIHFPARNMTLSYYNDQFDLHCGDLVFVDGKLEGFRGHVVDVCYTFKIKLSDYKRVISVADTKVHGEFHFAGSHFVTFDRSALPYEQVITWFKAPEKEDTEIVSEQDGSGFQLNDLQTMKISDAIAERGHDYYRENRVRYISLDKTHVQAIVEGTQPYELECDYIDGEIRNLVCDCFCTYACKHMFAAMLQLKETLTFIEKHYPGRFEESRYFAAVCKETLLNTAMAGRETGSIML</sequence>
<name>A0A923MIS5_9FIRM</name>
<dbReference type="GO" id="GO:0008270">
    <property type="term" value="F:zinc ion binding"/>
    <property type="evidence" value="ECO:0007669"/>
    <property type="project" value="UniProtKB-KW"/>
</dbReference>
<feature type="domain" description="SWIM-type" evidence="2">
    <location>
        <begin position="193"/>
        <end position="228"/>
    </location>
</feature>
<gene>
    <name evidence="3" type="ORF">H8Z83_11110</name>
</gene>
<dbReference type="RefSeq" id="WP_187015087.1">
    <property type="nucleotide sequence ID" value="NZ_JACOQI010000010.1"/>
</dbReference>
<evidence type="ECO:0000313" key="3">
    <source>
        <dbReference type="EMBL" id="MBC5770860.1"/>
    </source>
</evidence>
<dbReference type="EMBL" id="JACOQI010000010">
    <property type="protein sequence ID" value="MBC5770860.1"/>
    <property type="molecule type" value="Genomic_DNA"/>
</dbReference>
<keyword evidence="1" id="KW-0863">Zinc-finger</keyword>
<keyword evidence="4" id="KW-1185">Reference proteome</keyword>